<dbReference type="RefSeq" id="WP_327965789.1">
    <property type="nucleotide sequence ID" value="NZ_JARMQG010000002.1"/>
</dbReference>
<evidence type="ECO:0000313" key="1">
    <source>
        <dbReference type="EMBL" id="MED3560975.1"/>
    </source>
</evidence>
<evidence type="ECO:0000313" key="2">
    <source>
        <dbReference type="Proteomes" id="UP001330749"/>
    </source>
</evidence>
<protein>
    <submittedName>
        <fullName evidence="1">Uncharacterized protein</fullName>
    </submittedName>
</protein>
<accession>A0ABU6N8H6</accession>
<organism evidence="1 2">
    <name type="scientific">Bacillus xiapuensis</name>
    <dbReference type="NCBI Taxonomy" id="2014075"/>
    <lineage>
        <taxon>Bacteria</taxon>
        <taxon>Bacillati</taxon>
        <taxon>Bacillota</taxon>
        <taxon>Bacilli</taxon>
        <taxon>Bacillales</taxon>
        <taxon>Bacillaceae</taxon>
        <taxon>Bacillus</taxon>
    </lineage>
</organism>
<keyword evidence="2" id="KW-1185">Reference proteome</keyword>
<name>A0ABU6N8H6_9BACI</name>
<comment type="caution">
    <text evidence="1">The sequence shown here is derived from an EMBL/GenBank/DDBJ whole genome shotgun (WGS) entry which is preliminary data.</text>
</comment>
<reference evidence="1 2" key="1">
    <citation type="submission" date="2023-03" db="EMBL/GenBank/DDBJ databases">
        <title>Bacillus Genome Sequencing.</title>
        <authorList>
            <person name="Dunlap C."/>
        </authorList>
    </citation>
    <scope>NUCLEOTIDE SEQUENCE [LARGE SCALE GENOMIC DNA]</scope>
    <source>
        <strain evidence="1 2">B-14544</strain>
    </source>
</reference>
<dbReference type="EMBL" id="JARMQG010000002">
    <property type="protein sequence ID" value="MED3560975.1"/>
    <property type="molecule type" value="Genomic_DNA"/>
</dbReference>
<sequence>MDLNLHHAEEHFSGSDFIRDVVVGMSATSEWLVLTRRESHPLYDTT</sequence>
<proteinExistence type="predicted"/>
<gene>
    <name evidence="1" type="ORF">P4447_00170</name>
</gene>
<dbReference type="Proteomes" id="UP001330749">
    <property type="component" value="Unassembled WGS sequence"/>
</dbReference>